<name>A0A0D7W999_9FLAO</name>
<dbReference type="OrthoDB" id="826030at2"/>
<gene>
    <name evidence="1" type="ORF">PW52_07925</name>
</gene>
<dbReference type="EMBL" id="JTDW01000005">
    <property type="protein sequence ID" value="KJD35664.1"/>
    <property type="molecule type" value="Genomic_DNA"/>
</dbReference>
<organism evidence="1 2">
    <name type="scientific">Neotamlana sedimentorum</name>
    <dbReference type="NCBI Taxonomy" id="1435349"/>
    <lineage>
        <taxon>Bacteria</taxon>
        <taxon>Pseudomonadati</taxon>
        <taxon>Bacteroidota</taxon>
        <taxon>Flavobacteriia</taxon>
        <taxon>Flavobacteriales</taxon>
        <taxon>Flavobacteriaceae</taxon>
        <taxon>Neotamlana</taxon>
    </lineage>
</organism>
<proteinExistence type="predicted"/>
<sequence length="151" mass="17277">MKKELQIILIILGLCVLACKQTIKEPGTQGILKIINTLNVSPSYKYLIILPGTGCGDCVKTGEEFMQNHIGQSDILFVLTQIESLKMLQNRLGITLKNHQNVYIDRDHTLSIMTNNRYYPCIIYLEKGQLKKHEFQSPKNLEAFQRLEGRL</sequence>
<dbReference type="STRING" id="1435349.PW52_07925"/>
<evidence type="ECO:0000313" key="2">
    <source>
        <dbReference type="Proteomes" id="UP000032578"/>
    </source>
</evidence>
<keyword evidence="2" id="KW-1185">Reference proteome</keyword>
<evidence type="ECO:0000313" key="1">
    <source>
        <dbReference type="EMBL" id="KJD35664.1"/>
    </source>
</evidence>
<comment type="caution">
    <text evidence="1">The sequence shown here is derived from an EMBL/GenBank/DDBJ whole genome shotgun (WGS) entry which is preliminary data.</text>
</comment>
<reference evidence="1 2" key="1">
    <citation type="submission" date="2014-11" db="EMBL/GenBank/DDBJ databases">
        <title>Tamlana sedimentorum sp. nov., isolated from shallow sand sediments of the Sea of Japan.</title>
        <authorList>
            <person name="Romanenko L.A."/>
        </authorList>
    </citation>
    <scope>NUCLEOTIDE SEQUENCE [LARGE SCALE GENOMIC DNA]</scope>
    <source>
        <strain evidence="1 2">JCM 19808</strain>
    </source>
</reference>
<dbReference type="RefSeq" id="WP_044632398.1">
    <property type="nucleotide sequence ID" value="NZ_JTDW01000005.1"/>
</dbReference>
<evidence type="ECO:0008006" key="3">
    <source>
        <dbReference type="Google" id="ProtNLM"/>
    </source>
</evidence>
<dbReference type="Proteomes" id="UP000032578">
    <property type="component" value="Unassembled WGS sequence"/>
</dbReference>
<accession>A0A0D7W999</accession>
<dbReference type="AlphaFoldDB" id="A0A0D7W999"/>
<protein>
    <recommendedName>
        <fullName evidence="3">Alkyl hydroperoxide reductase subunit C/ Thiol specific antioxidant domain-containing protein</fullName>
    </recommendedName>
</protein>
<dbReference type="PATRIC" id="fig|1435349.4.peg.2572"/>